<name>A0ABT4D9Q7_9CLOT</name>
<keyword evidence="2" id="KW-1185">Reference proteome</keyword>
<proteinExistence type="predicted"/>
<protein>
    <submittedName>
        <fullName evidence="1">Uncharacterized protein</fullName>
    </submittedName>
</protein>
<reference evidence="1" key="1">
    <citation type="submission" date="2022-12" db="EMBL/GenBank/DDBJ databases">
        <title>Clostridium sp. nov., isolated from industrial wastewater.</title>
        <authorList>
            <person name="Jiayan W."/>
        </authorList>
    </citation>
    <scope>NUCLEOTIDE SEQUENCE</scope>
    <source>
        <strain evidence="1">ZC22-4</strain>
    </source>
</reference>
<gene>
    <name evidence="1" type="ORF">OW729_10565</name>
</gene>
<dbReference type="Proteomes" id="UP001144612">
    <property type="component" value="Unassembled WGS sequence"/>
</dbReference>
<sequence length="118" mass="13923">MKNEKIDRKKISVDSEVIEKILLELKEIRDFFPEDTLKVKIDNVMHTISKATNCSIENKALVDIIYDKMKEAEGKNPELNTKLYMLYRSLSDGKTSEEDANQLFEIYIQMYPYDDMIY</sequence>
<evidence type="ECO:0000313" key="2">
    <source>
        <dbReference type="Proteomes" id="UP001144612"/>
    </source>
</evidence>
<comment type="caution">
    <text evidence="1">The sequence shown here is derived from an EMBL/GenBank/DDBJ whole genome shotgun (WGS) entry which is preliminary data.</text>
</comment>
<dbReference type="EMBL" id="JAPQFJ010000010">
    <property type="protein sequence ID" value="MCY6959047.1"/>
    <property type="molecule type" value="Genomic_DNA"/>
</dbReference>
<organism evidence="1 2">
    <name type="scientific">Clostridium brassicae</name>
    <dbReference type="NCBI Taxonomy" id="2999072"/>
    <lineage>
        <taxon>Bacteria</taxon>
        <taxon>Bacillati</taxon>
        <taxon>Bacillota</taxon>
        <taxon>Clostridia</taxon>
        <taxon>Eubacteriales</taxon>
        <taxon>Clostridiaceae</taxon>
        <taxon>Clostridium</taxon>
    </lineage>
</organism>
<accession>A0ABT4D9Q7</accession>
<evidence type="ECO:0000313" key="1">
    <source>
        <dbReference type="EMBL" id="MCY6959047.1"/>
    </source>
</evidence>
<dbReference type="RefSeq" id="WP_268061470.1">
    <property type="nucleotide sequence ID" value="NZ_JAPQFJ010000010.1"/>
</dbReference>